<sequence length="104" mass="11942">MSPSCFVSFPPQKEMCDYAPCTMIVNNGVREKGEGKEYTLAFLRIEITVQGCFYHHLGMVLSRADLYSSIAIVGQFLRKKMFECISRQTMCQKKNCLDNFKNQP</sequence>
<dbReference type="EMBL" id="HBGN01014743">
    <property type="protein sequence ID" value="CAD9326940.1"/>
    <property type="molecule type" value="Transcribed_RNA"/>
</dbReference>
<organism evidence="1">
    <name type="scientific">Ditylum brightwellii</name>
    <dbReference type="NCBI Taxonomy" id="49249"/>
    <lineage>
        <taxon>Eukaryota</taxon>
        <taxon>Sar</taxon>
        <taxon>Stramenopiles</taxon>
        <taxon>Ochrophyta</taxon>
        <taxon>Bacillariophyta</taxon>
        <taxon>Mediophyceae</taxon>
        <taxon>Lithodesmiophycidae</taxon>
        <taxon>Lithodesmiales</taxon>
        <taxon>Lithodesmiaceae</taxon>
        <taxon>Ditylum</taxon>
    </lineage>
</organism>
<reference evidence="1" key="1">
    <citation type="submission" date="2021-01" db="EMBL/GenBank/DDBJ databases">
        <authorList>
            <person name="Corre E."/>
            <person name="Pelletier E."/>
            <person name="Niang G."/>
            <person name="Scheremetjew M."/>
            <person name="Finn R."/>
            <person name="Kale V."/>
            <person name="Holt S."/>
            <person name="Cochrane G."/>
            <person name="Meng A."/>
            <person name="Brown T."/>
            <person name="Cohen L."/>
        </authorList>
    </citation>
    <scope>NUCLEOTIDE SEQUENCE</scope>
    <source>
        <strain evidence="1">Pop2</strain>
    </source>
</reference>
<name>A0A7S1Z2W5_9STRA</name>
<protein>
    <submittedName>
        <fullName evidence="1">Uncharacterized protein</fullName>
    </submittedName>
</protein>
<accession>A0A7S1Z2W5</accession>
<proteinExistence type="predicted"/>
<evidence type="ECO:0000313" key="1">
    <source>
        <dbReference type="EMBL" id="CAD9326940.1"/>
    </source>
</evidence>
<dbReference type="AlphaFoldDB" id="A0A7S1Z2W5"/>
<gene>
    <name evidence="1" type="ORF">DBRI1063_LOCUS9421</name>
</gene>